<keyword evidence="3" id="KW-1185">Reference proteome</keyword>
<feature type="chain" id="PRO_5012239438" evidence="1">
    <location>
        <begin position="20"/>
        <end position="341"/>
    </location>
</feature>
<dbReference type="AlphaFoldDB" id="A0A210QSX0"/>
<keyword evidence="1" id="KW-0732">Signal</keyword>
<feature type="signal peptide" evidence="1">
    <location>
        <begin position="1"/>
        <end position="19"/>
    </location>
</feature>
<gene>
    <name evidence="2" type="ORF">KP79_PYT05641</name>
</gene>
<reference evidence="2 3" key="1">
    <citation type="journal article" date="2017" name="Nat. Ecol. Evol.">
        <title>Scallop genome provides insights into evolution of bilaterian karyotype and development.</title>
        <authorList>
            <person name="Wang S."/>
            <person name="Zhang J."/>
            <person name="Jiao W."/>
            <person name="Li J."/>
            <person name="Xun X."/>
            <person name="Sun Y."/>
            <person name="Guo X."/>
            <person name="Huan P."/>
            <person name="Dong B."/>
            <person name="Zhang L."/>
            <person name="Hu X."/>
            <person name="Sun X."/>
            <person name="Wang J."/>
            <person name="Zhao C."/>
            <person name="Wang Y."/>
            <person name="Wang D."/>
            <person name="Huang X."/>
            <person name="Wang R."/>
            <person name="Lv J."/>
            <person name="Li Y."/>
            <person name="Zhang Z."/>
            <person name="Liu B."/>
            <person name="Lu W."/>
            <person name="Hui Y."/>
            <person name="Liang J."/>
            <person name="Zhou Z."/>
            <person name="Hou R."/>
            <person name="Li X."/>
            <person name="Liu Y."/>
            <person name="Li H."/>
            <person name="Ning X."/>
            <person name="Lin Y."/>
            <person name="Zhao L."/>
            <person name="Xing Q."/>
            <person name="Dou J."/>
            <person name="Li Y."/>
            <person name="Mao J."/>
            <person name="Guo H."/>
            <person name="Dou H."/>
            <person name="Li T."/>
            <person name="Mu C."/>
            <person name="Jiang W."/>
            <person name="Fu Q."/>
            <person name="Fu X."/>
            <person name="Miao Y."/>
            <person name="Liu J."/>
            <person name="Yu Q."/>
            <person name="Li R."/>
            <person name="Liao H."/>
            <person name="Li X."/>
            <person name="Kong Y."/>
            <person name="Jiang Z."/>
            <person name="Chourrout D."/>
            <person name="Li R."/>
            <person name="Bao Z."/>
        </authorList>
    </citation>
    <scope>NUCLEOTIDE SEQUENCE [LARGE SCALE GENOMIC DNA]</scope>
    <source>
        <strain evidence="2 3">PY_sf001</strain>
    </source>
</reference>
<dbReference type="Proteomes" id="UP000242188">
    <property type="component" value="Unassembled WGS sequence"/>
</dbReference>
<comment type="caution">
    <text evidence="2">The sequence shown here is derived from an EMBL/GenBank/DDBJ whole genome shotgun (WGS) entry which is preliminary data.</text>
</comment>
<evidence type="ECO:0000313" key="2">
    <source>
        <dbReference type="EMBL" id="OWF51831.1"/>
    </source>
</evidence>
<evidence type="ECO:0000256" key="1">
    <source>
        <dbReference type="SAM" id="SignalP"/>
    </source>
</evidence>
<evidence type="ECO:0000313" key="3">
    <source>
        <dbReference type="Proteomes" id="UP000242188"/>
    </source>
</evidence>
<accession>A0A210QSX0</accession>
<sequence length="341" mass="37154">MILSACLCLVLLNLGLTSAVVHDSDDKATEINYYVVINFQRRYNDDFPALEKKLEDASRQCELKINTTIDTCLACIKRNQNSGHSPGSVGFDQVILGIIPAPFRTGLDKFGKGLNFAKKIPNFITGTIPKTAENVGKEVGKFVTGTIPNTAKNIGKEFGTFFTGTLPGVTKNVGKELGTFFTGTIPKVGKTIGNGFKSFGNSLKDLFGRRRRRAASVCPSCDKIDSDKLTAEEIRRAVCGQELFNIFEEYVDASNVFQWLADENAIVTKVSFNTDDTTSKPLQKIFTVKPFTVTYSIGAGAASNEYTETNAILDINDYTNAAFGDALANKIWKEYVPGAAA</sequence>
<dbReference type="EMBL" id="NEDP02002059">
    <property type="protein sequence ID" value="OWF51831.1"/>
    <property type="molecule type" value="Genomic_DNA"/>
</dbReference>
<protein>
    <submittedName>
        <fullName evidence="2">Uncharacterized protein</fullName>
    </submittedName>
</protein>
<name>A0A210QSX0_MIZYE</name>
<dbReference type="OrthoDB" id="10489942at2759"/>
<proteinExistence type="predicted"/>
<organism evidence="2 3">
    <name type="scientific">Mizuhopecten yessoensis</name>
    <name type="common">Japanese scallop</name>
    <name type="synonym">Patinopecten yessoensis</name>
    <dbReference type="NCBI Taxonomy" id="6573"/>
    <lineage>
        <taxon>Eukaryota</taxon>
        <taxon>Metazoa</taxon>
        <taxon>Spiralia</taxon>
        <taxon>Lophotrochozoa</taxon>
        <taxon>Mollusca</taxon>
        <taxon>Bivalvia</taxon>
        <taxon>Autobranchia</taxon>
        <taxon>Pteriomorphia</taxon>
        <taxon>Pectinida</taxon>
        <taxon>Pectinoidea</taxon>
        <taxon>Pectinidae</taxon>
        <taxon>Mizuhopecten</taxon>
    </lineage>
</organism>